<evidence type="ECO:0000259" key="2">
    <source>
        <dbReference type="PROSITE" id="PS51379"/>
    </source>
</evidence>
<sequence length="88" mass="10042">MIKIESDLCKGCDLCIESCPKHVYIKSSNENKKGVYLPCPVNEVECNKCHLCELMCPDQAITVEDFDDEEIKKDNNGDNRSDKEDLEE</sequence>
<feature type="region of interest" description="Disordered" evidence="1">
    <location>
        <begin position="67"/>
        <end position="88"/>
    </location>
</feature>
<dbReference type="InterPro" id="IPR017896">
    <property type="entry name" value="4Fe4S_Fe-S-bd"/>
</dbReference>
<feature type="domain" description="4Fe-4S ferredoxin-type" evidence="2">
    <location>
        <begin position="1"/>
        <end position="29"/>
    </location>
</feature>
<dbReference type="SUPFAM" id="SSF54862">
    <property type="entry name" value="4Fe-4S ferredoxins"/>
    <property type="match status" value="1"/>
</dbReference>
<reference evidence="3" key="1">
    <citation type="submission" date="2019-08" db="EMBL/GenBank/DDBJ databases">
        <authorList>
            <person name="Kucharzyk K."/>
            <person name="Murdoch R.W."/>
            <person name="Higgins S."/>
            <person name="Loffler F."/>
        </authorList>
    </citation>
    <scope>NUCLEOTIDE SEQUENCE</scope>
</reference>
<evidence type="ECO:0000256" key="1">
    <source>
        <dbReference type="SAM" id="MobiDB-lite"/>
    </source>
</evidence>
<evidence type="ECO:0000313" key="3">
    <source>
        <dbReference type="EMBL" id="MPL58060.1"/>
    </source>
</evidence>
<dbReference type="InterPro" id="IPR017900">
    <property type="entry name" value="4Fe4S_Fe_S_CS"/>
</dbReference>
<dbReference type="AlphaFoldDB" id="A0A644STQ0"/>
<dbReference type="EMBL" id="VSSQ01000006">
    <property type="protein sequence ID" value="MPL58060.1"/>
    <property type="molecule type" value="Genomic_DNA"/>
</dbReference>
<name>A0A644STQ0_9ZZZZ</name>
<dbReference type="PROSITE" id="PS51379">
    <property type="entry name" value="4FE4S_FER_2"/>
    <property type="match status" value="2"/>
</dbReference>
<organism evidence="3">
    <name type="scientific">bioreactor metagenome</name>
    <dbReference type="NCBI Taxonomy" id="1076179"/>
    <lineage>
        <taxon>unclassified sequences</taxon>
        <taxon>metagenomes</taxon>
        <taxon>ecological metagenomes</taxon>
    </lineage>
</organism>
<accession>A0A644STQ0</accession>
<comment type="caution">
    <text evidence="3">The sequence shown here is derived from an EMBL/GenBank/DDBJ whole genome shotgun (WGS) entry which is preliminary data.</text>
</comment>
<dbReference type="PROSITE" id="PS00198">
    <property type="entry name" value="4FE4S_FER_1"/>
    <property type="match status" value="1"/>
</dbReference>
<dbReference type="PANTHER" id="PTHR43122">
    <property type="entry name" value="FERREDOXIN SUBUNIT OF PYRUVATE:FLAVODOXIN OXIDOREDUCTASE-RELATED"/>
    <property type="match status" value="1"/>
</dbReference>
<gene>
    <name evidence="3" type="ORF">SDC9_03591</name>
</gene>
<dbReference type="Gene3D" id="3.30.70.20">
    <property type="match status" value="1"/>
</dbReference>
<proteinExistence type="predicted"/>
<feature type="compositionally biased region" description="Basic and acidic residues" evidence="1">
    <location>
        <begin position="70"/>
        <end position="88"/>
    </location>
</feature>
<feature type="domain" description="4Fe-4S ferredoxin-type" evidence="2">
    <location>
        <begin position="37"/>
        <end position="66"/>
    </location>
</feature>
<protein>
    <recommendedName>
        <fullName evidence="2">4Fe-4S ferredoxin-type domain-containing protein</fullName>
    </recommendedName>
</protein>
<dbReference type="PANTHER" id="PTHR43122:SF1">
    <property type="entry name" value="IRON-SULFUR-BINDING PROTEIN"/>
    <property type="match status" value="1"/>
</dbReference>
<dbReference type="Pfam" id="PF00037">
    <property type="entry name" value="Fer4"/>
    <property type="match status" value="1"/>
</dbReference>